<comment type="caution">
    <text evidence="1">The sequence shown here is derived from an EMBL/GenBank/DDBJ whole genome shotgun (WGS) entry which is preliminary data.</text>
</comment>
<reference evidence="1 2" key="2">
    <citation type="submission" date="2018-05" db="EMBL/GenBank/DDBJ databases">
        <authorList>
            <person name="Lanie J.A."/>
            <person name="Ng W.-L."/>
            <person name="Kazmierczak K.M."/>
            <person name="Andrzejewski T.M."/>
            <person name="Davidsen T.M."/>
            <person name="Wayne K.J."/>
            <person name="Tettelin H."/>
            <person name="Glass J.I."/>
            <person name="Rusch D."/>
            <person name="Podicherti R."/>
            <person name="Tsui H.-C.T."/>
            <person name="Winkler M.E."/>
        </authorList>
    </citation>
    <scope>NUCLEOTIDE SEQUENCE [LARGE SCALE GENOMIC DNA]</scope>
    <source>
        <strain evidence="1 2">C305</strain>
    </source>
</reference>
<protein>
    <submittedName>
        <fullName evidence="1">Uncharacterized protein</fullName>
    </submittedName>
</protein>
<gene>
    <name evidence="1" type="ORF">DIT68_03280</name>
</gene>
<dbReference type="AlphaFoldDB" id="A0A2U2XEQ3"/>
<organism evidence="1 2">
    <name type="scientific">Brumimicrobium oceani</name>
    <dbReference type="NCBI Taxonomy" id="2100725"/>
    <lineage>
        <taxon>Bacteria</taxon>
        <taxon>Pseudomonadati</taxon>
        <taxon>Bacteroidota</taxon>
        <taxon>Flavobacteriia</taxon>
        <taxon>Flavobacteriales</taxon>
        <taxon>Crocinitomicaceae</taxon>
        <taxon>Brumimicrobium</taxon>
    </lineage>
</organism>
<dbReference type="EMBL" id="QFRJ01000002">
    <property type="protein sequence ID" value="PWH86274.1"/>
    <property type="molecule type" value="Genomic_DNA"/>
</dbReference>
<evidence type="ECO:0000313" key="2">
    <source>
        <dbReference type="Proteomes" id="UP000245370"/>
    </source>
</evidence>
<proteinExistence type="predicted"/>
<reference evidence="1 2" key="1">
    <citation type="submission" date="2018-05" db="EMBL/GenBank/DDBJ databases">
        <title>Brumimicrobium oceani sp. nov., isolated from coastal sediment.</title>
        <authorList>
            <person name="Kou Y."/>
        </authorList>
    </citation>
    <scope>NUCLEOTIDE SEQUENCE [LARGE SCALE GENOMIC DNA]</scope>
    <source>
        <strain evidence="1 2">C305</strain>
    </source>
</reference>
<accession>A0A2U2XEQ3</accession>
<dbReference type="Proteomes" id="UP000245370">
    <property type="component" value="Unassembled WGS sequence"/>
</dbReference>
<name>A0A2U2XEQ3_9FLAO</name>
<evidence type="ECO:0000313" key="1">
    <source>
        <dbReference type="EMBL" id="PWH86274.1"/>
    </source>
</evidence>
<sequence>MKKWRLLNKLFLDLFEKSRRSRLDFFVSGKSPAPSLFFCLNWLIARSQFYFQQIEKEIFLRMSLD</sequence>
<keyword evidence="2" id="KW-1185">Reference proteome</keyword>